<dbReference type="RefSeq" id="WP_301159766.1">
    <property type="nucleotide sequence ID" value="NZ_JAUHQB010000002.1"/>
</dbReference>
<dbReference type="InterPro" id="IPR004013">
    <property type="entry name" value="PHP_dom"/>
</dbReference>
<dbReference type="PANTHER" id="PTHR42924">
    <property type="entry name" value="EXONUCLEASE"/>
    <property type="match status" value="1"/>
</dbReference>
<dbReference type="Pfam" id="PF02811">
    <property type="entry name" value="PHP"/>
    <property type="match status" value="1"/>
</dbReference>
<accession>A0AB35MG28</accession>
<dbReference type="PANTHER" id="PTHR42924:SF3">
    <property type="entry name" value="POLYMERASE_HISTIDINOL PHOSPHATASE N-TERMINAL DOMAIN-CONTAINING PROTEIN"/>
    <property type="match status" value="1"/>
</dbReference>
<organism evidence="2 3">
    <name type="scientific">Demequina lignilytica</name>
    <dbReference type="NCBI Taxonomy" id="3051663"/>
    <lineage>
        <taxon>Bacteria</taxon>
        <taxon>Bacillati</taxon>
        <taxon>Actinomycetota</taxon>
        <taxon>Actinomycetes</taxon>
        <taxon>Micrococcales</taxon>
        <taxon>Demequinaceae</taxon>
        <taxon>Demequina</taxon>
    </lineage>
</organism>
<comment type="caution">
    <text evidence="2">The sequence shown here is derived from an EMBL/GenBank/DDBJ whole genome shotgun (WGS) entry which is preliminary data.</text>
</comment>
<dbReference type="InterPro" id="IPR003141">
    <property type="entry name" value="Pol/His_phosphatase_N"/>
</dbReference>
<evidence type="ECO:0000259" key="1">
    <source>
        <dbReference type="SMART" id="SM00481"/>
    </source>
</evidence>
<dbReference type="SMART" id="SM00481">
    <property type="entry name" value="POLIIIAc"/>
    <property type="match status" value="1"/>
</dbReference>
<dbReference type="GO" id="GO:0035312">
    <property type="term" value="F:5'-3' DNA exonuclease activity"/>
    <property type="evidence" value="ECO:0007669"/>
    <property type="project" value="TreeGrafter"/>
</dbReference>
<reference evidence="2 3" key="1">
    <citation type="submission" date="2023-06" db="EMBL/GenBank/DDBJ databases">
        <title>SYSU T0a273.</title>
        <authorList>
            <person name="Gao L."/>
            <person name="Fang B.-Z."/>
            <person name="Li W.-J."/>
        </authorList>
    </citation>
    <scope>NUCLEOTIDE SEQUENCE [LARGE SCALE GENOMIC DNA]</scope>
    <source>
        <strain evidence="2 3">SYSU T0a273</strain>
    </source>
</reference>
<dbReference type="Gene3D" id="3.20.20.140">
    <property type="entry name" value="Metal-dependent hydrolases"/>
    <property type="match status" value="1"/>
</dbReference>
<evidence type="ECO:0000313" key="2">
    <source>
        <dbReference type="EMBL" id="MDN4482695.1"/>
    </source>
</evidence>
<dbReference type="Gene3D" id="1.10.150.650">
    <property type="match status" value="1"/>
</dbReference>
<dbReference type="InterPro" id="IPR052018">
    <property type="entry name" value="PHP_domain"/>
</dbReference>
<feature type="domain" description="Polymerase/histidinol phosphatase N-terminal" evidence="1">
    <location>
        <begin position="3"/>
        <end position="68"/>
    </location>
</feature>
<dbReference type="InterPro" id="IPR016195">
    <property type="entry name" value="Pol/histidinol_Pase-like"/>
</dbReference>
<name>A0AB35MG28_9MICO</name>
<dbReference type="Proteomes" id="UP001172756">
    <property type="component" value="Unassembled WGS sequence"/>
</dbReference>
<dbReference type="CDD" id="cd07438">
    <property type="entry name" value="PHP_HisPPase_AMP"/>
    <property type="match status" value="1"/>
</dbReference>
<dbReference type="EMBL" id="JAUHQB010000002">
    <property type="protein sequence ID" value="MDN4482695.1"/>
    <property type="molecule type" value="Genomic_DNA"/>
</dbReference>
<dbReference type="SUPFAM" id="SSF89550">
    <property type="entry name" value="PHP domain-like"/>
    <property type="match status" value="1"/>
</dbReference>
<proteinExistence type="predicted"/>
<protein>
    <submittedName>
        <fullName evidence="2">PHP domain-containing protein</fullName>
    </submittedName>
</protein>
<sequence>MRIDLHTHSTVSDGTGTPEQVMHEAYEARLDIVALTDHDSIDGWGEASEVASGLGLGFVPGIEISAKDRWVSIHMLALWPRPFDEDLVAMLARTREARLTRAREMVGLIAADYPITWDDVMEFSGDAATVGRPHIADALVARGWFPTRDAVFADVLHNGSAYYVPHYAPDVHDAVRVIRAAGGVPVFAHPAAHARGKVVPDRVIRSLAAAGLAGLEIDHRDHDDASRTRLHDLAAKHDLVPTGSSDYHGEGKLNRLGENLTSPEAYEALRAQRG</sequence>
<evidence type="ECO:0000313" key="3">
    <source>
        <dbReference type="Proteomes" id="UP001172756"/>
    </source>
</evidence>
<gene>
    <name evidence="2" type="ORF">QQ002_03970</name>
</gene>
<dbReference type="GO" id="GO:0004534">
    <property type="term" value="F:5'-3' RNA exonuclease activity"/>
    <property type="evidence" value="ECO:0007669"/>
    <property type="project" value="TreeGrafter"/>
</dbReference>
<dbReference type="AlphaFoldDB" id="A0AB35MG28"/>